<feature type="transmembrane region" description="Helical" evidence="8">
    <location>
        <begin position="51"/>
        <end position="71"/>
    </location>
</feature>
<feature type="transmembrane region" description="Helical" evidence="8">
    <location>
        <begin position="319"/>
        <end position="342"/>
    </location>
</feature>
<keyword evidence="6 8" id="KW-1133">Transmembrane helix</keyword>
<dbReference type="Pfam" id="PF00860">
    <property type="entry name" value="Xan_ur_permease"/>
    <property type="match status" value="1"/>
</dbReference>
<dbReference type="AlphaFoldDB" id="A0A1H7D1H2"/>
<gene>
    <name evidence="9" type="ORF">SAMN05660742_1283</name>
</gene>
<dbReference type="PROSITE" id="PS01116">
    <property type="entry name" value="XANTH_URACIL_PERMASE"/>
    <property type="match status" value="1"/>
</dbReference>
<feature type="transmembrane region" description="Helical" evidence="8">
    <location>
        <begin position="196"/>
        <end position="214"/>
    </location>
</feature>
<feature type="transmembrane region" description="Helical" evidence="8">
    <location>
        <begin position="21"/>
        <end position="45"/>
    </location>
</feature>
<feature type="transmembrane region" description="Helical" evidence="8">
    <location>
        <begin position="348"/>
        <end position="365"/>
    </location>
</feature>
<dbReference type="Proteomes" id="UP000199662">
    <property type="component" value="Unassembled WGS sequence"/>
</dbReference>
<keyword evidence="3" id="KW-0813">Transport</keyword>
<evidence type="ECO:0000256" key="4">
    <source>
        <dbReference type="ARBA" id="ARBA00022475"/>
    </source>
</evidence>
<dbReference type="RefSeq" id="WP_091835636.1">
    <property type="nucleotide sequence ID" value="NZ_FNZK01000028.1"/>
</dbReference>
<dbReference type="NCBIfam" id="TIGR03173">
    <property type="entry name" value="pbuX"/>
    <property type="match status" value="1"/>
</dbReference>
<sequence length="444" mass="46911">MKQEMIHPVDEKPSLVKMLIYGFQHVLAMYAGAVAVPLVLASAIHLDKEQLIYLINADLFTCGIATLIQTLGLGPKIGSKLPIVQGCTFGAVTTMIMIGGAHGLRGIYGSAMVAGLVTFVISTYFSKMLRFFPPVVTGSVITIMGISLLPVAVMWAGGGNPAAPEYCNPSLIFLAAIVLAIVLFFYRCFTGFWSNIAVLLGLISGTFIAIPLGVTDFSSVGQSAFFGVTTPFAFGWPIFDPASIFAMTIVMLVTMAETTGDVMAVGEIVDKPINEKLLAKALRADGFSTILGGIFNAFPYTAFAQNIGLISLTGVRSRFVVAMAGCLLMILGLFPKMAAVVASIPNSVLGGAGIAMFGMVAASGIKTLSKVDFDDSYNMMVVAISIGVALIPVAMPTFYNKFPEWSQLILNSGITVGSVMAVVLNAILNGAEKNTTEIAQKEYL</sequence>
<evidence type="ECO:0000256" key="8">
    <source>
        <dbReference type="SAM" id="Phobius"/>
    </source>
</evidence>
<dbReference type="NCBIfam" id="NF037981">
    <property type="entry name" value="NCS2_1"/>
    <property type="match status" value="1"/>
</dbReference>
<dbReference type="GO" id="GO:0005886">
    <property type="term" value="C:plasma membrane"/>
    <property type="evidence" value="ECO:0007669"/>
    <property type="project" value="UniProtKB-SubCell"/>
</dbReference>
<feature type="transmembrane region" description="Helical" evidence="8">
    <location>
        <begin position="234"/>
        <end position="253"/>
    </location>
</feature>
<comment type="similarity">
    <text evidence="2">Belongs to the nucleobase:cation symporter-2 (NCS2) (TC 2.A.40) family.</text>
</comment>
<keyword evidence="5 8" id="KW-0812">Transmembrane</keyword>
<dbReference type="NCBIfam" id="TIGR00801">
    <property type="entry name" value="ncs2"/>
    <property type="match status" value="1"/>
</dbReference>
<evidence type="ECO:0000313" key="9">
    <source>
        <dbReference type="EMBL" id="SEJ95264.1"/>
    </source>
</evidence>
<accession>A0A1H7D1H2</accession>
<dbReference type="GO" id="GO:0042907">
    <property type="term" value="F:xanthine transmembrane transporter activity"/>
    <property type="evidence" value="ECO:0007669"/>
    <property type="project" value="TreeGrafter"/>
</dbReference>
<evidence type="ECO:0000256" key="3">
    <source>
        <dbReference type="ARBA" id="ARBA00022448"/>
    </source>
</evidence>
<comment type="subcellular location">
    <subcellularLocation>
        <location evidence="1">Cell membrane</location>
        <topology evidence="1">Multi-pass membrane protein</topology>
    </subcellularLocation>
</comment>
<dbReference type="EMBL" id="FNZK01000028">
    <property type="protein sequence ID" value="SEJ95264.1"/>
    <property type="molecule type" value="Genomic_DNA"/>
</dbReference>
<dbReference type="InterPro" id="IPR006042">
    <property type="entry name" value="Xan_ur_permease"/>
</dbReference>
<name>A0A1H7D1H2_9FIRM</name>
<reference evidence="9 10" key="1">
    <citation type="submission" date="2016-10" db="EMBL/GenBank/DDBJ databases">
        <authorList>
            <person name="de Groot N.N."/>
        </authorList>
    </citation>
    <scope>NUCLEOTIDE SEQUENCE [LARGE SCALE GENOMIC DNA]</scope>
    <source>
        <strain evidence="9 10">DSM 2179</strain>
    </source>
</reference>
<evidence type="ECO:0000256" key="6">
    <source>
        <dbReference type="ARBA" id="ARBA00022989"/>
    </source>
</evidence>
<evidence type="ECO:0000256" key="2">
    <source>
        <dbReference type="ARBA" id="ARBA00008821"/>
    </source>
</evidence>
<dbReference type="InterPro" id="IPR006043">
    <property type="entry name" value="NCS2"/>
</dbReference>
<organism evidence="9 10">
    <name type="scientific">Propionispira arboris</name>
    <dbReference type="NCBI Taxonomy" id="84035"/>
    <lineage>
        <taxon>Bacteria</taxon>
        <taxon>Bacillati</taxon>
        <taxon>Bacillota</taxon>
        <taxon>Negativicutes</taxon>
        <taxon>Selenomonadales</taxon>
        <taxon>Selenomonadaceae</taxon>
        <taxon>Propionispira</taxon>
    </lineage>
</organism>
<keyword evidence="10" id="KW-1185">Reference proteome</keyword>
<proteinExistence type="inferred from homology"/>
<evidence type="ECO:0000256" key="5">
    <source>
        <dbReference type="ARBA" id="ARBA00022692"/>
    </source>
</evidence>
<feature type="transmembrane region" description="Helical" evidence="8">
    <location>
        <begin position="377"/>
        <end position="399"/>
    </location>
</feature>
<keyword evidence="7 8" id="KW-0472">Membrane</keyword>
<dbReference type="PANTHER" id="PTHR42810:SF4">
    <property type="entry name" value="URIC ACID TRANSPORTER UACT"/>
    <property type="match status" value="1"/>
</dbReference>
<evidence type="ECO:0000313" key="10">
    <source>
        <dbReference type="Proteomes" id="UP000199662"/>
    </source>
</evidence>
<dbReference type="STRING" id="84035.SAMN05660742_1283"/>
<dbReference type="PANTHER" id="PTHR42810">
    <property type="entry name" value="PURINE PERMEASE C1399.01C-RELATED"/>
    <property type="match status" value="1"/>
</dbReference>
<evidence type="ECO:0000256" key="1">
    <source>
        <dbReference type="ARBA" id="ARBA00004651"/>
    </source>
</evidence>
<feature type="transmembrane region" description="Helical" evidence="8">
    <location>
        <begin position="107"/>
        <end position="125"/>
    </location>
</feature>
<feature type="transmembrane region" description="Helical" evidence="8">
    <location>
        <begin position="132"/>
        <end position="158"/>
    </location>
</feature>
<dbReference type="InterPro" id="IPR017588">
    <property type="entry name" value="UacT-like"/>
</dbReference>
<protein>
    <submittedName>
        <fullName evidence="9">Nucleobase:cation symporter-2, NCS2 family</fullName>
    </submittedName>
</protein>
<feature type="transmembrane region" description="Helical" evidence="8">
    <location>
        <begin position="170"/>
        <end position="189"/>
    </location>
</feature>
<feature type="transmembrane region" description="Helical" evidence="8">
    <location>
        <begin position="405"/>
        <end position="428"/>
    </location>
</feature>
<keyword evidence="4" id="KW-1003">Cell membrane</keyword>
<evidence type="ECO:0000256" key="7">
    <source>
        <dbReference type="ARBA" id="ARBA00023136"/>
    </source>
</evidence>